<feature type="region of interest" description="Disordered" evidence="4">
    <location>
        <begin position="1"/>
        <end position="35"/>
    </location>
</feature>
<keyword evidence="2" id="KW-0677">Repeat</keyword>
<dbReference type="InterPro" id="IPR032675">
    <property type="entry name" value="LRR_dom_sf"/>
</dbReference>
<reference evidence="5 6" key="1">
    <citation type="submission" date="2015-03" db="EMBL/GenBank/DDBJ databases">
        <title>Draft genome of the nematode, Opisthorchis viverrini.</title>
        <authorList>
            <person name="Mitreva M."/>
        </authorList>
    </citation>
    <scope>NUCLEOTIDE SEQUENCE [LARGE SCALE GENOMIC DNA]</scope>
    <source>
        <strain evidence="5">Khon Kaen</strain>
    </source>
</reference>
<dbReference type="Proteomes" id="UP000243686">
    <property type="component" value="Unassembled WGS sequence"/>
</dbReference>
<dbReference type="Gene3D" id="3.80.10.10">
    <property type="entry name" value="Ribonuclease Inhibitor"/>
    <property type="match status" value="2"/>
</dbReference>
<evidence type="ECO:0000256" key="1">
    <source>
        <dbReference type="ARBA" id="ARBA00022614"/>
    </source>
</evidence>
<feature type="region of interest" description="Disordered" evidence="4">
    <location>
        <begin position="471"/>
        <end position="514"/>
    </location>
</feature>
<dbReference type="PROSITE" id="PS51450">
    <property type="entry name" value="LRR"/>
    <property type="match status" value="3"/>
</dbReference>
<dbReference type="Pfam" id="PF13855">
    <property type="entry name" value="LRR_8"/>
    <property type="match status" value="1"/>
</dbReference>
<feature type="compositionally biased region" description="Basic and acidic residues" evidence="4">
    <location>
        <begin position="1537"/>
        <end position="1550"/>
    </location>
</feature>
<evidence type="ECO:0000256" key="3">
    <source>
        <dbReference type="SAM" id="Coils"/>
    </source>
</evidence>
<dbReference type="SMART" id="SM00369">
    <property type="entry name" value="LRR_TYP"/>
    <property type="match status" value="5"/>
</dbReference>
<feature type="non-terminal residue" evidence="5">
    <location>
        <position position="1583"/>
    </location>
</feature>
<dbReference type="SUPFAM" id="SSF52058">
    <property type="entry name" value="L domain-like"/>
    <property type="match status" value="1"/>
</dbReference>
<keyword evidence="3" id="KW-0175">Coiled coil</keyword>
<feature type="compositionally biased region" description="Polar residues" evidence="4">
    <location>
        <begin position="1569"/>
        <end position="1583"/>
    </location>
</feature>
<dbReference type="InterPro" id="IPR050836">
    <property type="entry name" value="SDS22/Internalin_LRR"/>
</dbReference>
<protein>
    <submittedName>
        <fullName evidence="5">Leucine Rich repeat-containing domain protein</fullName>
    </submittedName>
</protein>
<feature type="compositionally biased region" description="Polar residues" evidence="4">
    <location>
        <begin position="496"/>
        <end position="514"/>
    </location>
</feature>
<keyword evidence="1" id="KW-0433">Leucine-rich repeat</keyword>
<dbReference type="InterPro" id="IPR001611">
    <property type="entry name" value="Leu-rich_rpt"/>
</dbReference>
<feature type="region of interest" description="Disordered" evidence="4">
    <location>
        <begin position="1517"/>
        <end position="1583"/>
    </location>
</feature>
<sequence>MQYHPVQPAKDENLPKGGAPVDTLREPDESNNSDRNLATCLSAQGTSIYFHNNMCPTIILQVSSSKPTNLLITEMASTFDKFLSKFQELGRPDLEDDVFPTTDGDATGLPSSYEKQLKAALDRVGLNMDDYENAMQNLSEEILMSESVFEENSDHLNENKTEPPHVKKNMELDEGDQSFNSSAEVPPFPVDPVGPTSESDMCNLLLYDCNASDSSISTKENQSMNLRNSSRKSFGDKRIEEAEKKKWAYYADILEKKTRWEEHYCEMTKETSGTGYWWNVCTEKTGPMDGRQTSEAEEEVISSSMTRELEQQLETETKRLEERIRELDTARAREVERLKRIQQIKTDVRLSGHCRSAGILRGDKASLLQSISQLRDTSLQRPNTTDGVRTSPLRSTLEDHIESKSFLCIPTGVDDAEPDSPTCCTNSFRWLRSSLNSEADVEQVGTMPDLQSGGLHWFGNHDIKYQNMDSNRSLSSQATESGSPKAVSLQREHESTGPSRSLDGSSEQTTSVSSTFITESFSTLSGEESFRPQNPSTVVGQLAVPGSLTPKRVAPHSPHLPMLFTKKVDMPIEEIHLFSHSAVPNPPSTVVICGDGIGATDLLQSVDDQQGLKNTQRLKSQAACVEKQQDYSEVEMIPNDIRPKTAPRLSKEQETISCEAFGSSWEKAMLFSSKWPIVVSKCTSILSGLQCSNGSVRLRTHDEESHVPLFLVKPITLPRPLRHVLVLSPDQVDIKMLAPCDNPDYTRIRLDLDPWIQGFEELSLRIPMPDDIVFQKDMSLRAPAFVRSHFGSHERFNRLYISNSSKGFYESSGHQNNAREIMKIKEDDILETSQHNNLAVDFPLWKRGVRTLNKLNATGTTNSLAALASGEEGNHRALHSPHKNPGNATETAPYWCTALRCVSLDESEEAVDGNVLDFTEPGDCSSQECSDGNNSHFDAHDHFGLLSTVNRRYRVVQTGQHLLLHQVQNQNSVAPSKNKQRPTSKTAYCYHPTSSDSPRERKALDQQMGESKIASCCDHCTPADHMLVALRQRWLNLLEHRKRLFGGSLARNMEPQTMISPKNKSRPQGTIHPTSKKLLKQEVSKAPEAEEIPEGFSQQILCVEFFHISAGCDLVSFLWKCLQLKVLRLHSCNLTTSCLEGIGLLKNLEVLDLSKNCIDGLEVDPLALPKLTALDLSCNRISTLTRLGGPYTALKELNMSTNLITRLDRDQLHFTAPQLFLLDISNNLVTQLGSNNRVGDFVLPLGSIILSGNQLMGLEDFTCVDYVATQIDFSSNLLQELPPVGFHGPILKKLTLDQNGLQSLDSLAESWLPNLVELSANRNSITTLPRIHCPRLQNFLLQDNRISDISNLAEMFNLMPALCNLDLKNNPCTVIASHRKPSHLDALISRSNNEGLQSAVENTGPYLLYDHLHMNRSPHQYSEESQPTVRIHVSDHSDKFASLSEYFANLVCKTTGVRLQIEHFAPTANVIENHQILLVDCVNNVLNDYKNLIPEVYFYHVEQTGQSLDEAREQLGYPNEFGSANPDGSTSSVLIDESDRKATGPRKVDEPTVSSNANQKTDPHWSFPQVENRQFTFTQKHAK</sequence>
<feature type="compositionally biased region" description="Polar residues" evidence="4">
    <location>
        <begin position="972"/>
        <end position="996"/>
    </location>
</feature>
<evidence type="ECO:0000313" key="6">
    <source>
        <dbReference type="Proteomes" id="UP000243686"/>
    </source>
</evidence>
<dbReference type="PANTHER" id="PTHR46652">
    <property type="entry name" value="LEUCINE-RICH REPEAT AND IQ DOMAIN-CONTAINING PROTEIN 1-RELATED"/>
    <property type="match status" value="1"/>
</dbReference>
<dbReference type="PANTHER" id="PTHR46652:SF7">
    <property type="entry name" value="LEUCINE-RICH REPEAT AND IQ DOMAIN-CONTAINING PROTEIN 1"/>
    <property type="match status" value="1"/>
</dbReference>
<gene>
    <name evidence="5" type="ORF">X801_10053</name>
</gene>
<organism evidence="5 6">
    <name type="scientific">Opisthorchis viverrini</name>
    <name type="common">Southeast Asian liver fluke</name>
    <dbReference type="NCBI Taxonomy" id="6198"/>
    <lineage>
        <taxon>Eukaryota</taxon>
        <taxon>Metazoa</taxon>
        <taxon>Spiralia</taxon>
        <taxon>Lophotrochozoa</taxon>
        <taxon>Platyhelminthes</taxon>
        <taxon>Trematoda</taxon>
        <taxon>Digenea</taxon>
        <taxon>Opisthorchiida</taxon>
        <taxon>Opisthorchiata</taxon>
        <taxon>Opisthorchiidae</taxon>
        <taxon>Opisthorchis</taxon>
    </lineage>
</organism>
<dbReference type="InterPro" id="IPR003591">
    <property type="entry name" value="Leu-rich_rpt_typical-subtyp"/>
</dbReference>
<feature type="region of interest" description="Disordered" evidence="4">
    <location>
        <begin position="967"/>
        <end position="1004"/>
    </location>
</feature>
<proteinExistence type="predicted"/>
<name>A0A1S8WI90_OPIVI</name>
<keyword evidence="6" id="KW-1185">Reference proteome</keyword>
<evidence type="ECO:0000256" key="4">
    <source>
        <dbReference type="SAM" id="MobiDB-lite"/>
    </source>
</evidence>
<feature type="coiled-coil region" evidence="3">
    <location>
        <begin position="121"/>
        <end position="148"/>
    </location>
</feature>
<feature type="coiled-coil region" evidence="3">
    <location>
        <begin position="306"/>
        <end position="337"/>
    </location>
</feature>
<evidence type="ECO:0000256" key="2">
    <source>
        <dbReference type="ARBA" id="ARBA00022737"/>
    </source>
</evidence>
<feature type="compositionally biased region" description="Polar residues" evidence="4">
    <location>
        <begin position="471"/>
        <end position="482"/>
    </location>
</feature>
<evidence type="ECO:0000313" key="5">
    <source>
        <dbReference type="EMBL" id="OON14159.1"/>
    </source>
</evidence>
<dbReference type="EMBL" id="KV906840">
    <property type="protein sequence ID" value="OON14159.1"/>
    <property type="molecule type" value="Genomic_DNA"/>
</dbReference>
<accession>A0A1S8WI90</accession>